<name>A0A3S5CHS5_9PLAT</name>
<reference evidence="1" key="1">
    <citation type="submission" date="2018-11" db="EMBL/GenBank/DDBJ databases">
        <authorList>
            <consortium name="Pathogen Informatics"/>
        </authorList>
    </citation>
    <scope>NUCLEOTIDE SEQUENCE</scope>
</reference>
<dbReference type="EMBL" id="CAAALY010006346">
    <property type="protein sequence ID" value="VEL09445.1"/>
    <property type="molecule type" value="Genomic_DNA"/>
</dbReference>
<dbReference type="AlphaFoldDB" id="A0A3S5CHS5"/>
<protein>
    <submittedName>
        <fullName evidence="1">Uncharacterized protein</fullName>
    </submittedName>
</protein>
<proteinExistence type="predicted"/>
<evidence type="ECO:0000313" key="2">
    <source>
        <dbReference type="Proteomes" id="UP000784294"/>
    </source>
</evidence>
<keyword evidence="2" id="KW-1185">Reference proteome</keyword>
<accession>A0A3S5CHS5</accession>
<organism evidence="1 2">
    <name type="scientific">Protopolystoma xenopodis</name>
    <dbReference type="NCBI Taxonomy" id="117903"/>
    <lineage>
        <taxon>Eukaryota</taxon>
        <taxon>Metazoa</taxon>
        <taxon>Spiralia</taxon>
        <taxon>Lophotrochozoa</taxon>
        <taxon>Platyhelminthes</taxon>
        <taxon>Monogenea</taxon>
        <taxon>Polyopisthocotylea</taxon>
        <taxon>Polystomatidea</taxon>
        <taxon>Polystomatidae</taxon>
        <taxon>Protopolystoma</taxon>
    </lineage>
</organism>
<gene>
    <name evidence="1" type="ORF">PXEA_LOCUS2885</name>
</gene>
<evidence type="ECO:0000313" key="1">
    <source>
        <dbReference type="EMBL" id="VEL09445.1"/>
    </source>
</evidence>
<dbReference type="Proteomes" id="UP000784294">
    <property type="component" value="Unassembled WGS sequence"/>
</dbReference>
<sequence length="87" mass="9350">MFRLEVSPVSYTPVDLTYYSCQQGCIVITDRNYGIDSPASAVAAPGPPVPANSNYPTCTWSQTHTHTNTLECDTTCAAHLCAEPGQL</sequence>
<comment type="caution">
    <text evidence="1">The sequence shown here is derived from an EMBL/GenBank/DDBJ whole genome shotgun (WGS) entry which is preliminary data.</text>
</comment>